<dbReference type="InterPro" id="IPR036457">
    <property type="entry name" value="PPM-type-like_dom_sf"/>
</dbReference>
<dbReference type="Gene3D" id="3.60.40.10">
    <property type="entry name" value="PPM-type phosphatase domain"/>
    <property type="match status" value="1"/>
</dbReference>
<dbReference type="InterPro" id="IPR015655">
    <property type="entry name" value="PP2C"/>
</dbReference>
<dbReference type="InterPro" id="IPR001932">
    <property type="entry name" value="PPM-type_phosphatase-like_dom"/>
</dbReference>
<evidence type="ECO:0000313" key="3">
    <source>
        <dbReference type="Proteomes" id="UP000294894"/>
    </source>
</evidence>
<dbReference type="RefSeq" id="WP_135079002.1">
    <property type="nucleotide sequence ID" value="NZ_CP038267.1"/>
</dbReference>
<dbReference type="EMBL" id="CP038267">
    <property type="protein sequence ID" value="QBR93503.1"/>
    <property type="molecule type" value="Genomic_DNA"/>
</dbReference>
<dbReference type="Pfam" id="PF13672">
    <property type="entry name" value="PP2C_2"/>
    <property type="match status" value="1"/>
</dbReference>
<proteinExistence type="predicted"/>
<protein>
    <submittedName>
        <fullName evidence="2">Serine/threonine-protein phosphatase</fullName>
    </submittedName>
</protein>
<accession>A0A4P7GN69</accession>
<sequence length="253" mass="26744">MEQVELRHGARTDVGLVREVNEDDLLVAPPVFVVADGMGGHDGGDVASRIVVEGFAALAEAGYDPRRGREVVEEVLRRCQQRINEYAAARGAGSRRATPGTTAVVVLLVETDDGPAWQVTNLGDSRCYLLAGGTLTQVTVDHSLVQELVSSGRLTPQEAARHPERHVITRALGGPDEPEPDHVLLPVSRAPRLLLCTDGVNGMIDDDAIGAALRECPDPDEAAGRLVDEAVAAGGRDNATAVVVDVVGWSDPT</sequence>
<dbReference type="Proteomes" id="UP000294894">
    <property type="component" value="Chromosome"/>
</dbReference>
<organism evidence="2 3">
    <name type="scientific">Nocardioides euryhalodurans</name>
    <dbReference type="NCBI Taxonomy" id="2518370"/>
    <lineage>
        <taxon>Bacteria</taxon>
        <taxon>Bacillati</taxon>
        <taxon>Actinomycetota</taxon>
        <taxon>Actinomycetes</taxon>
        <taxon>Propionibacteriales</taxon>
        <taxon>Nocardioidaceae</taxon>
        <taxon>Nocardioides</taxon>
    </lineage>
</organism>
<dbReference type="CDD" id="cd00143">
    <property type="entry name" value="PP2Cc"/>
    <property type="match status" value="1"/>
</dbReference>
<dbReference type="PANTHER" id="PTHR47992">
    <property type="entry name" value="PROTEIN PHOSPHATASE"/>
    <property type="match status" value="1"/>
</dbReference>
<dbReference type="GO" id="GO:0004722">
    <property type="term" value="F:protein serine/threonine phosphatase activity"/>
    <property type="evidence" value="ECO:0007669"/>
    <property type="project" value="InterPro"/>
</dbReference>
<evidence type="ECO:0000259" key="1">
    <source>
        <dbReference type="PROSITE" id="PS51746"/>
    </source>
</evidence>
<reference evidence="2 3" key="1">
    <citation type="submission" date="2019-03" db="EMBL/GenBank/DDBJ databases">
        <title>Three New Species of Nocardioides, Nocardioides euryhalodurans sp. nov., Nocardioides seonyuensis sp. nov. and Nocardioides eburneoflavus sp. nov., Iolated from Soil.</title>
        <authorList>
            <person name="Roh S.G."/>
            <person name="Lee C."/>
            <person name="Kim M.-K."/>
            <person name="Kim S.B."/>
        </authorList>
    </citation>
    <scope>NUCLEOTIDE SEQUENCE [LARGE SCALE GENOMIC DNA]</scope>
    <source>
        <strain evidence="2 3">MMS17-SY117</strain>
    </source>
</reference>
<dbReference type="KEGG" id="noy:EXE57_15415"/>
<dbReference type="SMART" id="SM00332">
    <property type="entry name" value="PP2Cc"/>
    <property type="match status" value="1"/>
</dbReference>
<dbReference type="SMART" id="SM00331">
    <property type="entry name" value="PP2C_SIG"/>
    <property type="match status" value="1"/>
</dbReference>
<evidence type="ECO:0000313" key="2">
    <source>
        <dbReference type="EMBL" id="QBR93503.1"/>
    </source>
</evidence>
<dbReference type="SUPFAM" id="SSF81606">
    <property type="entry name" value="PP2C-like"/>
    <property type="match status" value="1"/>
</dbReference>
<keyword evidence="3" id="KW-1185">Reference proteome</keyword>
<feature type="domain" description="PPM-type phosphatase" evidence="1">
    <location>
        <begin position="7"/>
        <end position="246"/>
    </location>
</feature>
<dbReference type="AlphaFoldDB" id="A0A4P7GN69"/>
<dbReference type="PROSITE" id="PS51746">
    <property type="entry name" value="PPM_2"/>
    <property type="match status" value="1"/>
</dbReference>
<name>A0A4P7GN69_9ACTN</name>
<gene>
    <name evidence="2" type="ORF">EXE57_15415</name>
</gene>
<dbReference type="OrthoDB" id="9801841at2"/>